<comment type="caution">
    <text evidence="1">The sequence shown here is derived from an EMBL/GenBank/DDBJ whole genome shotgun (WGS) entry which is preliminary data.</text>
</comment>
<evidence type="ECO:0000313" key="1">
    <source>
        <dbReference type="EMBL" id="MBL0742055.1"/>
    </source>
</evidence>
<reference evidence="1 2" key="1">
    <citation type="submission" date="2021-01" db="EMBL/GenBank/DDBJ databases">
        <title>Chryseolinea sp. Jin1 Genome sequencing and assembly.</title>
        <authorList>
            <person name="Kim I."/>
        </authorList>
    </citation>
    <scope>NUCLEOTIDE SEQUENCE [LARGE SCALE GENOMIC DNA]</scope>
    <source>
        <strain evidence="1 2">Jin1</strain>
    </source>
</reference>
<accession>A0ABS1KRT0</accession>
<protein>
    <submittedName>
        <fullName evidence="1">Acyloxyacyl hydrolase</fullName>
    </submittedName>
</protein>
<sequence length="354" mass="39100">MLLLVALTTSAQTPDSSRIYFVDARFHSGKILIDDPSLATLLTRPPRMAEVNFSLLKNEQRAWDYANCYTKNGVSLSYADFGNTAILGHAVSATVFTEPFIVNAKHIQVSLRCGAGFSYLNKIHNTTANPDNIYYSQHISFLLLINPTLYYAINDRWRVMAGAQISHISNGGSTWPNWGINVASGSVGVEYALQPLLLKPRKRVPFTDRDIKFIAHAFAGRHTSDPTQDAPSEKRFAGGLNLGAAKPLGRVCALGLGAEFYYDGIAQVLEAQSGKKYNPLVGSVSLQNYFFFGKLLFGQQLAYYITPNHPSSAQKFYQVYLLEYKIKGPLYAGVALHARGKISDFLSISTGYIF</sequence>
<name>A0ABS1KRT0_9BACT</name>
<dbReference type="InterPro" id="IPR018550">
    <property type="entry name" value="Lipid-A_deacylase-rel"/>
</dbReference>
<dbReference type="RefSeq" id="WP_202009825.1">
    <property type="nucleotide sequence ID" value="NZ_JAERRB010000003.1"/>
</dbReference>
<keyword evidence="2" id="KW-1185">Reference proteome</keyword>
<keyword evidence="1" id="KW-0378">Hydrolase</keyword>
<dbReference type="GO" id="GO:0016787">
    <property type="term" value="F:hydrolase activity"/>
    <property type="evidence" value="ECO:0007669"/>
    <property type="project" value="UniProtKB-KW"/>
</dbReference>
<evidence type="ECO:0000313" key="2">
    <source>
        <dbReference type="Proteomes" id="UP000613030"/>
    </source>
</evidence>
<dbReference type="Gene3D" id="2.40.160.20">
    <property type="match status" value="1"/>
</dbReference>
<organism evidence="1 2">
    <name type="scientific">Chryseolinea lacunae</name>
    <dbReference type="NCBI Taxonomy" id="2801331"/>
    <lineage>
        <taxon>Bacteria</taxon>
        <taxon>Pseudomonadati</taxon>
        <taxon>Bacteroidota</taxon>
        <taxon>Cytophagia</taxon>
        <taxon>Cytophagales</taxon>
        <taxon>Fulvivirgaceae</taxon>
        <taxon>Chryseolinea</taxon>
    </lineage>
</organism>
<proteinExistence type="predicted"/>
<gene>
    <name evidence="1" type="ORF">JI741_12560</name>
</gene>
<dbReference type="Proteomes" id="UP000613030">
    <property type="component" value="Unassembled WGS sequence"/>
</dbReference>
<dbReference type="EMBL" id="JAERRB010000003">
    <property type="protein sequence ID" value="MBL0742055.1"/>
    <property type="molecule type" value="Genomic_DNA"/>
</dbReference>
<dbReference type="Pfam" id="PF09411">
    <property type="entry name" value="PagL"/>
    <property type="match status" value="1"/>
</dbReference>